<keyword evidence="2" id="KW-0732">Signal</keyword>
<dbReference type="Gene3D" id="2.60.120.260">
    <property type="entry name" value="Galactose-binding domain-like"/>
    <property type="match status" value="1"/>
</dbReference>
<evidence type="ECO:0000313" key="6">
    <source>
        <dbReference type="Proteomes" id="UP000435877"/>
    </source>
</evidence>
<protein>
    <submittedName>
        <fullName evidence="4">Serine esterase</fullName>
        <ecNumber evidence="4">3.1.1.-</ecNumber>
    </submittedName>
</protein>
<accession>A0A5S9MRS8</accession>
<organism evidence="4 7">
    <name type="scientific">Zhongshania aliphaticivorans</name>
    <dbReference type="NCBI Taxonomy" id="1470434"/>
    <lineage>
        <taxon>Bacteria</taxon>
        <taxon>Pseudomonadati</taxon>
        <taxon>Pseudomonadota</taxon>
        <taxon>Gammaproteobacteria</taxon>
        <taxon>Cellvibrionales</taxon>
        <taxon>Spongiibacteraceae</taxon>
        <taxon>Zhongshania</taxon>
    </lineage>
</organism>
<dbReference type="Proteomes" id="UP000439591">
    <property type="component" value="Unassembled WGS sequence"/>
</dbReference>
<sequence length="591" mass="66026">MKLNTLIPITLISALSFIAAGCSTPSDNKESVALPSKYPAEWGVTFRKAASLPPSLEFGRKTLKYSAGDVFPPAALPLPCDIIHERDIPVTLRDGVVIYTDILRPADIPYKQLPAIISWSPYGKRLPTPPPKGVPPEWFSGLAKFEGADAAFWSCNGYAVVNPDARGAFNSEGAGHAFGMVEAGDGYDVIEWVANQEWSNGKVGLYGTSWLAISQWFIAALQPPHLAAIAPWNGMSDLYRDNTAPGGIPDTDFAERFHKSGVGMQEDMVATFYRQPYMTPYMEDKAAVLENVNVPAYVGTDNTTMLHRFGAYEGFRRISSENKWLRINNKQEWYDQYNPESEQDLLRFYDRYLKGVDNGWENTPKVRLAVLDPGGDDLLSVPFSNWPLPDTEYRKYYLDASSKGLSTQPAEAAAQLSYESTGDEVSFTITFNEDTRLIGYSKLRLWVEAESAPDMDLFVLVEKLDVDGTLLDPRNDISKQYLPSPPGLPGRLRVSLRELDPDLSTDFMPVQRFVENDYLESGEIVPVDIRLYPSAILWHAGQQLRLTVAGHHIDRFDELNDIPTVNEGNHIIHTGPEHRSYLQLPIVPIDE</sequence>
<evidence type="ECO:0000256" key="2">
    <source>
        <dbReference type="SAM" id="SignalP"/>
    </source>
</evidence>
<dbReference type="InterPro" id="IPR008979">
    <property type="entry name" value="Galactose-bd-like_sf"/>
</dbReference>
<dbReference type="SUPFAM" id="SSF49785">
    <property type="entry name" value="Galactose-binding domain-like"/>
    <property type="match status" value="1"/>
</dbReference>
<evidence type="ECO:0000259" key="3">
    <source>
        <dbReference type="SMART" id="SM00939"/>
    </source>
</evidence>
<dbReference type="SUPFAM" id="SSF53474">
    <property type="entry name" value="alpha/beta-Hydrolases"/>
    <property type="match status" value="1"/>
</dbReference>
<keyword evidence="6" id="KW-1185">Reference proteome</keyword>
<dbReference type="InterPro" id="IPR000383">
    <property type="entry name" value="Xaa-Pro-like_dom"/>
</dbReference>
<dbReference type="OrthoDB" id="9806163at2"/>
<dbReference type="InterPro" id="IPR050585">
    <property type="entry name" value="Xaa-Pro_dipeptidyl-ppase/CocE"/>
</dbReference>
<dbReference type="PANTHER" id="PTHR43056:SF10">
    <property type="entry name" value="COCE_NOND FAMILY, PUTATIVE (AFU_ORTHOLOGUE AFUA_7G00600)-RELATED"/>
    <property type="match status" value="1"/>
</dbReference>
<reference evidence="6 7" key="1">
    <citation type="submission" date="2019-11" db="EMBL/GenBank/DDBJ databases">
        <authorList>
            <person name="Holert J."/>
        </authorList>
    </citation>
    <scope>NUCLEOTIDE SEQUENCE [LARGE SCALE GENOMIC DNA]</scope>
    <source>
        <strain evidence="4">BC3_2A</strain>
        <strain evidence="5">SB11_1A</strain>
    </source>
</reference>
<dbReference type="SMART" id="SM00939">
    <property type="entry name" value="PepX_C"/>
    <property type="match status" value="1"/>
</dbReference>
<dbReference type="InterPro" id="IPR013736">
    <property type="entry name" value="Xaa-Pro_dipept_C"/>
</dbReference>
<dbReference type="Pfam" id="PF08530">
    <property type="entry name" value="PepX_C"/>
    <property type="match status" value="1"/>
</dbReference>
<dbReference type="Pfam" id="PF02129">
    <property type="entry name" value="Peptidase_S15"/>
    <property type="match status" value="1"/>
</dbReference>
<dbReference type="Gene3D" id="1.10.3020.20">
    <property type="match status" value="1"/>
</dbReference>
<dbReference type="RefSeq" id="WP_159267618.1">
    <property type="nucleotide sequence ID" value="NZ_CACSIK010000001.1"/>
</dbReference>
<dbReference type="Gene3D" id="3.40.50.1820">
    <property type="entry name" value="alpha/beta hydrolase"/>
    <property type="match status" value="1"/>
</dbReference>
<feature type="chain" id="PRO_5036150329" evidence="2">
    <location>
        <begin position="20"/>
        <end position="591"/>
    </location>
</feature>
<dbReference type="PROSITE" id="PS51257">
    <property type="entry name" value="PROKAR_LIPOPROTEIN"/>
    <property type="match status" value="1"/>
</dbReference>
<dbReference type="AlphaFoldDB" id="A0A5S9MRS8"/>
<dbReference type="GO" id="GO:0008239">
    <property type="term" value="F:dipeptidyl-peptidase activity"/>
    <property type="evidence" value="ECO:0007669"/>
    <property type="project" value="InterPro"/>
</dbReference>
<feature type="domain" description="Xaa-Pro dipeptidyl-peptidase C-terminal" evidence="3">
    <location>
        <begin position="346"/>
        <end position="583"/>
    </location>
</feature>
<dbReference type="NCBIfam" id="TIGR00976">
    <property type="entry name" value="CocE_NonD"/>
    <property type="match status" value="1"/>
</dbReference>
<evidence type="ECO:0000256" key="1">
    <source>
        <dbReference type="ARBA" id="ARBA00022801"/>
    </source>
</evidence>
<dbReference type="PANTHER" id="PTHR43056">
    <property type="entry name" value="PEPTIDASE S9 PROLYL OLIGOPEPTIDASE"/>
    <property type="match status" value="1"/>
</dbReference>
<evidence type="ECO:0000313" key="7">
    <source>
        <dbReference type="Proteomes" id="UP000439591"/>
    </source>
</evidence>
<evidence type="ECO:0000313" key="4">
    <source>
        <dbReference type="EMBL" id="CAA0079496.1"/>
    </source>
</evidence>
<proteinExistence type="predicted"/>
<dbReference type="EMBL" id="CACSIM010000001">
    <property type="protein sequence ID" value="CAA0079496.1"/>
    <property type="molecule type" value="Genomic_DNA"/>
</dbReference>
<keyword evidence="1 4" id="KW-0378">Hydrolase</keyword>
<gene>
    <name evidence="5" type="ORF">IHBHHGIJ_00967</name>
    <name evidence="4" type="ORF">KFEGEMFD_00184</name>
</gene>
<name>A0A5S9MRS8_9GAMM</name>
<dbReference type="InterPro" id="IPR029058">
    <property type="entry name" value="AB_hydrolase_fold"/>
</dbReference>
<dbReference type="InterPro" id="IPR005674">
    <property type="entry name" value="CocE/Ser_esterase"/>
</dbReference>
<dbReference type="Proteomes" id="UP000435877">
    <property type="component" value="Unassembled WGS sequence"/>
</dbReference>
<dbReference type="EMBL" id="CACSIK010000001">
    <property type="protein sequence ID" value="CAA0086115.1"/>
    <property type="molecule type" value="Genomic_DNA"/>
</dbReference>
<evidence type="ECO:0000313" key="5">
    <source>
        <dbReference type="EMBL" id="CAA0086115.1"/>
    </source>
</evidence>
<dbReference type="EC" id="3.1.1.-" evidence="4"/>
<feature type="signal peptide" evidence="2">
    <location>
        <begin position="1"/>
        <end position="19"/>
    </location>
</feature>